<sequence length="456" mass="52228">MQKMIDRFSWACRMLLPDRLLRFYPPDFTLRRPTVSLLNKRIRRGKDCYLTLFKLDCYPVKQEISRGEWSDFLEAARRHLRISAMNRFEEQEVIALVQYSDTELIMLTESRYFKEKSSFVPEKLRLLLDGVRTDLEVGLAGHRPEWRNTLTVVSASVPFSAAPASDAPTEILLLESYQSALALATGTITPQMQSLRSELEHVLDNGTITVLAQPIMNLTTGDVFGWEMLTRGPEGSLLHFPDELFNFATQSRLLSRLEFLVVKRALDEIASRSIKEPVFLNITAVTLSHPLFLSHVLECLERSPSLSARQVIFEITERHQITNFTAMNAILGSFRQHGFRFAVDDAGSGYSSLQWIGELVPELIKIDRSVIKHVDQIAIKESLLRAIVMAAREMNCEIVAEGVEREEEADILFKLEVDMGQGYYFARPNVLLHEHERQMFQETKDRIQHRRGLVAS</sequence>
<dbReference type="RefSeq" id="WP_116062719.1">
    <property type="nucleotide sequence ID" value="NZ_QRDZ01000018.1"/>
</dbReference>
<evidence type="ECO:0000259" key="1">
    <source>
        <dbReference type="PROSITE" id="PS50883"/>
    </source>
</evidence>
<dbReference type="GO" id="GO:0071111">
    <property type="term" value="F:cyclic-guanylate-specific phosphodiesterase activity"/>
    <property type="evidence" value="ECO:0007669"/>
    <property type="project" value="InterPro"/>
</dbReference>
<feature type="domain" description="EAL" evidence="1">
    <location>
        <begin position="192"/>
        <end position="442"/>
    </location>
</feature>
<name>A0A3D9IXM8_9BACL</name>
<comment type="caution">
    <text evidence="2">The sequence shown here is derived from an EMBL/GenBank/DDBJ whole genome shotgun (WGS) entry which is preliminary data.</text>
</comment>
<dbReference type="PANTHER" id="PTHR33121">
    <property type="entry name" value="CYCLIC DI-GMP PHOSPHODIESTERASE PDEF"/>
    <property type="match status" value="1"/>
</dbReference>
<dbReference type="InterPro" id="IPR001633">
    <property type="entry name" value="EAL_dom"/>
</dbReference>
<dbReference type="CDD" id="cd01948">
    <property type="entry name" value="EAL"/>
    <property type="match status" value="1"/>
</dbReference>
<proteinExistence type="predicted"/>
<dbReference type="PANTHER" id="PTHR33121:SF76">
    <property type="entry name" value="SIGNALING PROTEIN"/>
    <property type="match status" value="1"/>
</dbReference>
<organism evidence="2 3">
    <name type="scientific">Cohnella phaseoli</name>
    <dbReference type="NCBI Taxonomy" id="456490"/>
    <lineage>
        <taxon>Bacteria</taxon>
        <taxon>Bacillati</taxon>
        <taxon>Bacillota</taxon>
        <taxon>Bacilli</taxon>
        <taxon>Bacillales</taxon>
        <taxon>Paenibacillaceae</taxon>
        <taxon>Cohnella</taxon>
    </lineage>
</organism>
<protein>
    <submittedName>
        <fullName evidence="2">EAL domain-containing protein (Putative c-di-GMP-specific phosphodiesterase class I)</fullName>
    </submittedName>
</protein>
<dbReference type="Gene3D" id="3.20.20.450">
    <property type="entry name" value="EAL domain"/>
    <property type="match status" value="1"/>
</dbReference>
<evidence type="ECO:0000313" key="2">
    <source>
        <dbReference type="EMBL" id="RED66492.1"/>
    </source>
</evidence>
<gene>
    <name evidence="2" type="ORF">DFP98_118116</name>
</gene>
<accession>A0A3D9IXM8</accession>
<dbReference type="PROSITE" id="PS50883">
    <property type="entry name" value="EAL"/>
    <property type="match status" value="1"/>
</dbReference>
<keyword evidence="3" id="KW-1185">Reference proteome</keyword>
<dbReference type="AlphaFoldDB" id="A0A3D9IXM8"/>
<evidence type="ECO:0000313" key="3">
    <source>
        <dbReference type="Proteomes" id="UP000256977"/>
    </source>
</evidence>
<dbReference type="InterPro" id="IPR035919">
    <property type="entry name" value="EAL_sf"/>
</dbReference>
<dbReference type="EMBL" id="QRDZ01000018">
    <property type="protein sequence ID" value="RED66492.1"/>
    <property type="molecule type" value="Genomic_DNA"/>
</dbReference>
<dbReference type="InterPro" id="IPR050706">
    <property type="entry name" value="Cyclic-di-GMP_PDE-like"/>
</dbReference>
<dbReference type="Pfam" id="PF00563">
    <property type="entry name" value="EAL"/>
    <property type="match status" value="1"/>
</dbReference>
<dbReference type="SUPFAM" id="SSF141868">
    <property type="entry name" value="EAL domain-like"/>
    <property type="match status" value="1"/>
</dbReference>
<dbReference type="Proteomes" id="UP000256977">
    <property type="component" value="Unassembled WGS sequence"/>
</dbReference>
<dbReference type="SMART" id="SM00052">
    <property type="entry name" value="EAL"/>
    <property type="match status" value="1"/>
</dbReference>
<reference evidence="2 3" key="1">
    <citation type="submission" date="2018-07" db="EMBL/GenBank/DDBJ databases">
        <title>Genomic Encyclopedia of Type Strains, Phase III (KMG-III): the genomes of soil and plant-associated and newly described type strains.</title>
        <authorList>
            <person name="Whitman W."/>
        </authorList>
    </citation>
    <scope>NUCLEOTIDE SEQUENCE [LARGE SCALE GENOMIC DNA]</scope>
    <source>
        <strain evidence="2 3">CECT 7287</strain>
    </source>
</reference>